<dbReference type="RefSeq" id="XP_015467661.1">
    <property type="nucleotide sequence ID" value="XM_015611534.1"/>
</dbReference>
<dbReference type="GO" id="GO:0016787">
    <property type="term" value="F:hydrolase activity"/>
    <property type="evidence" value="ECO:0007669"/>
    <property type="project" value="UniProtKB-KW"/>
</dbReference>
<feature type="region of interest" description="Disordered" evidence="9">
    <location>
        <begin position="1"/>
        <end position="62"/>
    </location>
</feature>
<keyword evidence="3" id="KW-0547">Nucleotide-binding</keyword>
<keyword evidence="4" id="KW-0378">Hydrolase</keyword>
<dbReference type="Pfam" id="PF00176">
    <property type="entry name" value="SNF2-rel_dom"/>
    <property type="match status" value="1"/>
</dbReference>
<evidence type="ECO:0000313" key="13">
    <source>
        <dbReference type="Proteomes" id="UP000054251"/>
    </source>
</evidence>
<evidence type="ECO:0000256" key="6">
    <source>
        <dbReference type="ARBA" id="ARBA00022840"/>
    </source>
</evidence>
<dbReference type="PROSITE" id="PS51194">
    <property type="entry name" value="HELICASE_CTER"/>
    <property type="match status" value="1"/>
</dbReference>
<gene>
    <name evidence="12" type="ORF">AC631_02704</name>
</gene>
<evidence type="ECO:0000256" key="5">
    <source>
        <dbReference type="ARBA" id="ARBA00022806"/>
    </source>
</evidence>
<evidence type="ECO:0000256" key="9">
    <source>
        <dbReference type="SAM" id="MobiDB-lite"/>
    </source>
</evidence>
<dbReference type="EMBL" id="LMYN01000050">
    <property type="protein sequence ID" value="KSA01559.1"/>
    <property type="molecule type" value="Genomic_DNA"/>
</dbReference>
<dbReference type="Gene3D" id="3.40.50.10810">
    <property type="entry name" value="Tandem AAA-ATPase domain"/>
    <property type="match status" value="1"/>
</dbReference>
<comment type="caution">
    <text evidence="12">The sequence shown here is derived from an EMBL/GenBank/DDBJ whole genome shotgun (WGS) entry which is preliminary data.</text>
</comment>
<evidence type="ECO:0000256" key="1">
    <source>
        <dbReference type="ARBA" id="ARBA00004123"/>
    </source>
</evidence>
<feature type="compositionally biased region" description="Basic and acidic residues" evidence="9">
    <location>
        <begin position="10"/>
        <end position="19"/>
    </location>
</feature>
<dbReference type="InterPro" id="IPR014001">
    <property type="entry name" value="Helicase_ATP-bd"/>
</dbReference>
<dbReference type="PROSITE" id="PS51192">
    <property type="entry name" value="HELICASE_ATP_BIND_1"/>
    <property type="match status" value="1"/>
</dbReference>
<dbReference type="GO" id="GO:0005524">
    <property type="term" value="F:ATP binding"/>
    <property type="evidence" value="ECO:0007669"/>
    <property type="project" value="UniProtKB-KW"/>
</dbReference>
<dbReference type="PANTHER" id="PTHR10799">
    <property type="entry name" value="SNF2/RAD54 HELICASE FAMILY"/>
    <property type="match status" value="1"/>
</dbReference>
<dbReference type="SMART" id="SM00490">
    <property type="entry name" value="HELICc"/>
    <property type="match status" value="1"/>
</dbReference>
<dbReference type="Gene3D" id="3.40.50.300">
    <property type="entry name" value="P-loop containing nucleotide triphosphate hydrolases"/>
    <property type="match status" value="2"/>
</dbReference>
<dbReference type="InterPro" id="IPR027417">
    <property type="entry name" value="P-loop_NTPase"/>
</dbReference>
<organism evidence="12 13">
    <name type="scientific">Debaryomyces fabryi</name>
    <dbReference type="NCBI Taxonomy" id="58627"/>
    <lineage>
        <taxon>Eukaryota</taxon>
        <taxon>Fungi</taxon>
        <taxon>Dikarya</taxon>
        <taxon>Ascomycota</taxon>
        <taxon>Saccharomycotina</taxon>
        <taxon>Pichiomycetes</taxon>
        <taxon>Debaryomycetaceae</taxon>
        <taxon>Debaryomyces</taxon>
    </lineage>
</organism>
<protein>
    <recommendedName>
        <fullName evidence="14">ATP-dependent helicase IRC5</fullName>
    </recommendedName>
</protein>
<dbReference type="InterPro" id="IPR001650">
    <property type="entry name" value="Helicase_C-like"/>
</dbReference>
<evidence type="ECO:0000259" key="10">
    <source>
        <dbReference type="PROSITE" id="PS51192"/>
    </source>
</evidence>
<comment type="subcellular location">
    <subcellularLocation>
        <location evidence="1">Nucleus</location>
    </subcellularLocation>
</comment>
<dbReference type="InterPro" id="IPR000330">
    <property type="entry name" value="SNF2_N"/>
</dbReference>
<comment type="similarity">
    <text evidence="2">Belongs to the SNF2/RAD54 helicase family.</text>
</comment>
<dbReference type="InterPro" id="IPR038718">
    <property type="entry name" value="SNF2-like_sf"/>
</dbReference>
<keyword evidence="6" id="KW-0067">ATP-binding</keyword>
<sequence length="724" mass="84003">MAENILQNTMDKKKAREGASDAVAAPPSKRRKGAKRQTKVPKHDVVSMLSAPSAENSTHKQPKLFSGGTLKGYQLDGMEWLITLFENGLNGILADEMGLGKTIQCIAFLTFLMENGIKGPFLIVVPLSTISNWSNEVKRFAPSLKVLKYIGSKSERSELTIKSDYNIVLTSYEISIRDFAKLNRVSWKYLIVDEGHRLKNMNCTLIKFLKKLNVNNKLLVTGTPLQNNLDELWSLLNFILPDIFHDLDLFQQWFNFDELTNFQQENSNDDETNRLIEMNIQESLVKNLHTILKPFILRRLKKEVIRNLPPKKEYIIHISLSTLQKKLYNDALNNNLLFGLLEVYLKEYIHYNHGALFDGSEITELIEKKLSTVPVDKRSKLGSFKEAESDEEFDYIEEHIDQSKPELDEKQIAKLPKAKRKEYIFDNLYYKCLKQLKNLSLQNLVIQLRNICNSPYIFYEPFEPNSNKDGEFMELLLRNSSKFKILQQLLDGLLLQNHKVLIFSQFTKVLDLINDWLVFQNINICRLDGSMNQLDREVEITEFNAKNSKQQVFLLSTRAGGLGINLTASDTVIIFDNDWNPQIDLQAIDRVHRIGQTKPVKIYRFLIKNSIEEILISKSYSKRFLEKIIIQMGEFKFNKFQKVINEKNLNFKNLVNLSKSFRINGEVKENASGDNDYEVDERENENMLTDDEMTELLDRSDECYRTEKDFDNVSVFETINNMDK</sequence>
<evidence type="ECO:0000256" key="2">
    <source>
        <dbReference type="ARBA" id="ARBA00007025"/>
    </source>
</evidence>
<evidence type="ECO:0000313" key="12">
    <source>
        <dbReference type="EMBL" id="KSA01559.1"/>
    </source>
</evidence>
<evidence type="ECO:0000259" key="11">
    <source>
        <dbReference type="PROSITE" id="PS51194"/>
    </source>
</evidence>
<dbReference type="OrthoDB" id="5857104at2759"/>
<evidence type="ECO:0000256" key="7">
    <source>
        <dbReference type="ARBA" id="ARBA00023054"/>
    </source>
</evidence>
<accession>A0A0V1PZ84</accession>
<keyword evidence="13" id="KW-1185">Reference proteome</keyword>
<feature type="domain" description="Helicase C-terminal" evidence="11">
    <location>
        <begin position="485"/>
        <end position="650"/>
    </location>
</feature>
<proteinExistence type="inferred from homology"/>
<dbReference type="InterPro" id="IPR049730">
    <property type="entry name" value="SNF2/RAD54-like_C"/>
</dbReference>
<keyword evidence="7" id="KW-0175">Coiled coil</keyword>
<name>A0A0V1PZ84_9ASCO</name>
<dbReference type="GO" id="GO:0004386">
    <property type="term" value="F:helicase activity"/>
    <property type="evidence" value="ECO:0007669"/>
    <property type="project" value="UniProtKB-KW"/>
</dbReference>
<dbReference type="Proteomes" id="UP000054251">
    <property type="component" value="Unassembled WGS sequence"/>
</dbReference>
<dbReference type="Pfam" id="PF00271">
    <property type="entry name" value="Helicase_C"/>
    <property type="match status" value="1"/>
</dbReference>
<dbReference type="GeneID" id="26839713"/>
<dbReference type="SMART" id="SM00487">
    <property type="entry name" value="DEXDc"/>
    <property type="match status" value="1"/>
</dbReference>
<dbReference type="CDD" id="cd18793">
    <property type="entry name" value="SF2_C_SNF"/>
    <property type="match status" value="1"/>
</dbReference>
<evidence type="ECO:0008006" key="14">
    <source>
        <dbReference type="Google" id="ProtNLM"/>
    </source>
</evidence>
<evidence type="ECO:0000256" key="3">
    <source>
        <dbReference type="ARBA" id="ARBA00022741"/>
    </source>
</evidence>
<dbReference type="GO" id="GO:0005634">
    <property type="term" value="C:nucleus"/>
    <property type="evidence" value="ECO:0007669"/>
    <property type="project" value="UniProtKB-SubCell"/>
</dbReference>
<feature type="compositionally biased region" description="Basic residues" evidence="9">
    <location>
        <begin position="28"/>
        <end position="40"/>
    </location>
</feature>
<dbReference type="AlphaFoldDB" id="A0A0V1PZ84"/>
<dbReference type="FunFam" id="3.40.50.10810:FF:000015">
    <property type="entry name" value="lymphoid-specific helicase isoform X1"/>
    <property type="match status" value="1"/>
</dbReference>
<dbReference type="SUPFAM" id="SSF52540">
    <property type="entry name" value="P-loop containing nucleoside triphosphate hydrolases"/>
    <property type="match status" value="2"/>
</dbReference>
<reference evidence="12 13" key="1">
    <citation type="submission" date="2015-11" db="EMBL/GenBank/DDBJ databases">
        <title>The genome of Debaryomyces fabryi.</title>
        <authorList>
            <person name="Tafer H."/>
            <person name="Lopandic K."/>
        </authorList>
    </citation>
    <scope>NUCLEOTIDE SEQUENCE [LARGE SCALE GENOMIC DNA]</scope>
    <source>
        <strain evidence="12 13">CBS 789</strain>
    </source>
</reference>
<keyword evidence="8" id="KW-0539">Nucleus</keyword>
<keyword evidence="5" id="KW-0347">Helicase</keyword>
<evidence type="ECO:0000256" key="8">
    <source>
        <dbReference type="ARBA" id="ARBA00023242"/>
    </source>
</evidence>
<evidence type="ECO:0000256" key="4">
    <source>
        <dbReference type="ARBA" id="ARBA00022801"/>
    </source>
</evidence>
<feature type="domain" description="Helicase ATP-binding" evidence="10">
    <location>
        <begin position="82"/>
        <end position="242"/>
    </location>
</feature>